<gene>
    <name evidence="1" type="ORF">FQN60_005315</name>
</gene>
<name>A0A5J5CA64_9PERO</name>
<evidence type="ECO:0000313" key="1">
    <source>
        <dbReference type="EMBL" id="KAA8578592.1"/>
    </source>
</evidence>
<dbReference type="Proteomes" id="UP000327493">
    <property type="component" value="Unassembled WGS sequence"/>
</dbReference>
<evidence type="ECO:0000313" key="2">
    <source>
        <dbReference type="Proteomes" id="UP000327493"/>
    </source>
</evidence>
<dbReference type="AlphaFoldDB" id="A0A5J5CA64"/>
<accession>A0A5J5CA64</accession>
<protein>
    <submittedName>
        <fullName evidence="1">Uncharacterized protein</fullName>
    </submittedName>
</protein>
<proteinExistence type="predicted"/>
<sequence>MMETAGHIVALRTRLQWGGGGCRYAASTFVHVFDVQFENAAQLFNASGINKASSTRSHICNF</sequence>
<comment type="caution">
    <text evidence="1">The sequence shown here is derived from an EMBL/GenBank/DDBJ whole genome shotgun (WGS) entry which is preliminary data.</text>
</comment>
<reference evidence="1 2" key="1">
    <citation type="submission" date="2019-08" db="EMBL/GenBank/DDBJ databases">
        <title>A chromosome-level genome assembly, high-density linkage maps, and genome scans reveal the genomic architecture of hybrid incompatibilities underlying speciation via character displacement in darters (Percidae: Etheostominae).</title>
        <authorList>
            <person name="Moran R.L."/>
            <person name="Catchen J.M."/>
            <person name="Fuller R.C."/>
        </authorList>
    </citation>
    <scope>NUCLEOTIDE SEQUENCE [LARGE SCALE GENOMIC DNA]</scope>
    <source>
        <strain evidence="1">EspeVRDwgs_2016</strain>
        <tissue evidence="1">Muscle</tissue>
    </source>
</reference>
<keyword evidence="2" id="KW-1185">Reference proteome</keyword>
<dbReference type="EMBL" id="VOFY01000417">
    <property type="protein sequence ID" value="KAA8578592.1"/>
    <property type="molecule type" value="Genomic_DNA"/>
</dbReference>
<organism evidence="1 2">
    <name type="scientific">Etheostoma spectabile</name>
    <name type="common">orangethroat darter</name>
    <dbReference type="NCBI Taxonomy" id="54343"/>
    <lineage>
        <taxon>Eukaryota</taxon>
        <taxon>Metazoa</taxon>
        <taxon>Chordata</taxon>
        <taxon>Craniata</taxon>
        <taxon>Vertebrata</taxon>
        <taxon>Euteleostomi</taxon>
        <taxon>Actinopterygii</taxon>
        <taxon>Neopterygii</taxon>
        <taxon>Teleostei</taxon>
        <taxon>Neoteleostei</taxon>
        <taxon>Acanthomorphata</taxon>
        <taxon>Eupercaria</taxon>
        <taxon>Perciformes</taxon>
        <taxon>Percoidei</taxon>
        <taxon>Percidae</taxon>
        <taxon>Etheostomatinae</taxon>
        <taxon>Etheostoma</taxon>
    </lineage>
</organism>